<gene>
    <name evidence="1" type="ORF">Tsumi_04850</name>
</gene>
<evidence type="ECO:0008006" key="3">
    <source>
        <dbReference type="Google" id="ProtNLM"/>
    </source>
</evidence>
<reference evidence="1 2" key="1">
    <citation type="journal article" date="2025" name="Int. J. Syst. Evol. Microbiol.">
        <title>Desulfovibrio falkowii sp. nov., Porphyromonas miyakawae sp. nov., Mediterraneibacter flintii sp. nov. and Owariibacterium komagatae gen. nov., sp. nov., isolated from human faeces.</title>
        <authorList>
            <person name="Hamaguchi T."/>
            <person name="Ohara M."/>
            <person name="Hisatomi A."/>
            <person name="Sekiguchi K."/>
            <person name="Takeda J.I."/>
            <person name="Ueyama J."/>
            <person name="Ito M."/>
            <person name="Nishiwaki H."/>
            <person name="Ogi T."/>
            <person name="Hirayama M."/>
            <person name="Ohkuma M."/>
            <person name="Sakamoto M."/>
            <person name="Ohno K."/>
        </authorList>
    </citation>
    <scope>NUCLEOTIDE SEQUENCE [LARGE SCALE GENOMIC DNA]</scope>
    <source>
        <strain evidence="1 2">13CB11C</strain>
    </source>
</reference>
<dbReference type="Proteomes" id="UP001628220">
    <property type="component" value="Unassembled WGS sequence"/>
</dbReference>
<evidence type="ECO:0000313" key="2">
    <source>
        <dbReference type="Proteomes" id="UP001628220"/>
    </source>
</evidence>
<name>A0ABQ0E135_9PORP</name>
<comment type="caution">
    <text evidence="1">The sequence shown here is derived from an EMBL/GenBank/DDBJ whole genome shotgun (WGS) entry which is preliminary data.</text>
</comment>
<dbReference type="Pfam" id="PF05258">
    <property type="entry name" value="DciA"/>
    <property type="match status" value="1"/>
</dbReference>
<protein>
    <recommendedName>
        <fullName evidence="3">DUF721 domain-containing protein</fullName>
    </recommendedName>
</protein>
<proteinExistence type="predicted"/>
<sequence length="96" mass="11407">MKRTPVVPISDALNSWLSRRPYIREGLMEQRLMEVFNECVAPIKQYINSAVCRKRIIYVRFSSSAVRHEMTNRKQEFIRLINTQLETDFLIDINMS</sequence>
<keyword evidence="2" id="KW-1185">Reference proteome</keyword>
<organism evidence="1 2">
    <name type="scientific">Porphyromonas miyakawae</name>
    <dbReference type="NCBI Taxonomy" id="3137470"/>
    <lineage>
        <taxon>Bacteria</taxon>
        <taxon>Pseudomonadati</taxon>
        <taxon>Bacteroidota</taxon>
        <taxon>Bacteroidia</taxon>
        <taxon>Bacteroidales</taxon>
        <taxon>Porphyromonadaceae</taxon>
        <taxon>Porphyromonas</taxon>
    </lineage>
</organism>
<dbReference type="InterPro" id="IPR007922">
    <property type="entry name" value="DciA-like"/>
</dbReference>
<evidence type="ECO:0000313" key="1">
    <source>
        <dbReference type="EMBL" id="GAB1251381.1"/>
    </source>
</evidence>
<dbReference type="RefSeq" id="WP_411915192.1">
    <property type="nucleotide sequence ID" value="NZ_BAAFSF010000001.1"/>
</dbReference>
<dbReference type="EMBL" id="BAAFSF010000001">
    <property type="protein sequence ID" value="GAB1251381.1"/>
    <property type="molecule type" value="Genomic_DNA"/>
</dbReference>
<accession>A0ABQ0E135</accession>